<evidence type="ECO:0000313" key="3">
    <source>
        <dbReference type="Proteomes" id="UP001163046"/>
    </source>
</evidence>
<name>A0A9W9ZDH1_9CNID</name>
<dbReference type="Proteomes" id="UP001163046">
    <property type="component" value="Unassembled WGS sequence"/>
</dbReference>
<reference evidence="2" key="1">
    <citation type="submission" date="2023-01" db="EMBL/GenBank/DDBJ databases">
        <title>Genome assembly of the deep-sea coral Lophelia pertusa.</title>
        <authorList>
            <person name="Herrera S."/>
            <person name="Cordes E."/>
        </authorList>
    </citation>
    <scope>NUCLEOTIDE SEQUENCE</scope>
    <source>
        <strain evidence="2">USNM1676648</strain>
        <tissue evidence="2">Polyp</tissue>
    </source>
</reference>
<evidence type="ECO:0000256" key="1">
    <source>
        <dbReference type="SAM" id="MobiDB-lite"/>
    </source>
</evidence>
<comment type="caution">
    <text evidence="2">The sequence shown here is derived from an EMBL/GenBank/DDBJ whole genome shotgun (WGS) entry which is preliminary data.</text>
</comment>
<dbReference type="EMBL" id="MU826357">
    <property type="protein sequence ID" value="KAJ7379506.1"/>
    <property type="molecule type" value="Genomic_DNA"/>
</dbReference>
<feature type="region of interest" description="Disordered" evidence="1">
    <location>
        <begin position="1"/>
        <end position="88"/>
    </location>
</feature>
<proteinExistence type="predicted"/>
<accession>A0A9W9ZDH1</accession>
<sequence>MTPEMKLQKKKQEGKKGRKRNVINETEKRGIAGTQGNQRQKNLKAQEHKEATGQSKKASMLPSTSQSSSVLQQEVTTAAAASRQSNSPPHILHVTAGASTSNVPTSLYGTSGTSAPATPLDTFVSGPPHGKQFVAYTKCLVHLEIRPLSRSPLGQHCQKALSSISTSPGTMTKGGSSHTISFIKDKHWIRRGWTSA</sequence>
<protein>
    <submittedName>
        <fullName evidence="2">Uncharacterized protein</fullName>
    </submittedName>
</protein>
<dbReference type="AlphaFoldDB" id="A0A9W9ZDH1"/>
<gene>
    <name evidence="2" type="ORF">OS493_015296</name>
</gene>
<evidence type="ECO:0000313" key="2">
    <source>
        <dbReference type="EMBL" id="KAJ7379506.1"/>
    </source>
</evidence>
<keyword evidence="3" id="KW-1185">Reference proteome</keyword>
<organism evidence="2 3">
    <name type="scientific">Desmophyllum pertusum</name>
    <dbReference type="NCBI Taxonomy" id="174260"/>
    <lineage>
        <taxon>Eukaryota</taxon>
        <taxon>Metazoa</taxon>
        <taxon>Cnidaria</taxon>
        <taxon>Anthozoa</taxon>
        <taxon>Hexacorallia</taxon>
        <taxon>Scleractinia</taxon>
        <taxon>Caryophylliina</taxon>
        <taxon>Caryophylliidae</taxon>
        <taxon>Desmophyllum</taxon>
    </lineage>
</organism>
<feature type="compositionally biased region" description="Polar residues" evidence="1">
    <location>
        <begin position="52"/>
        <end position="76"/>
    </location>
</feature>
<feature type="compositionally biased region" description="Basic and acidic residues" evidence="1">
    <location>
        <begin position="1"/>
        <end position="15"/>
    </location>
</feature>